<evidence type="ECO:0000256" key="3">
    <source>
        <dbReference type="ARBA" id="ARBA00004496"/>
    </source>
</evidence>
<dbReference type="NCBIfam" id="NF000755">
    <property type="entry name" value="PRK00046.1"/>
    <property type="match status" value="1"/>
</dbReference>
<keyword evidence="8" id="KW-0285">Flavoprotein</keyword>
<reference evidence="18" key="2">
    <citation type="journal article" date="2023" name="IMA Fungus">
        <title>Comparative genomic study of the Penicillium genus elucidates a diverse pangenome and 15 lateral gene transfer events.</title>
        <authorList>
            <person name="Petersen C."/>
            <person name="Sorensen T."/>
            <person name="Nielsen M.R."/>
            <person name="Sondergaard T.E."/>
            <person name="Sorensen J.L."/>
            <person name="Fitzpatrick D.A."/>
            <person name="Frisvad J.C."/>
            <person name="Nielsen K.L."/>
        </authorList>
    </citation>
    <scope>NUCLEOTIDE SEQUENCE</scope>
    <source>
        <strain evidence="18">IBT 30069</strain>
    </source>
</reference>
<dbReference type="Pfam" id="PF02873">
    <property type="entry name" value="MurB_C"/>
    <property type="match status" value="1"/>
</dbReference>
<dbReference type="InterPro" id="IPR036318">
    <property type="entry name" value="FAD-bd_PCMH-like_sf"/>
</dbReference>
<dbReference type="GO" id="GO:0005829">
    <property type="term" value="C:cytosol"/>
    <property type="evidence" value="ECO:0007669"/>
    <property type="project" value="TreeGrafter"/>
</dbReference>
<dbReference type="AlphaFoldDB" id="A0A9W9JWB7"/>
<name>A0A9W9JWB7_9EURO</name>
<proteinExistence type="inferred from homology"/>
<dbReference type="InterPro" id="IPR016167">
    <property type="entry name" value="FAD-bd_PCMH_sub1"/>
</dbReference>
<keyword evidence="13" id="KW-0560">Oxidoreductase</keyword>
<reference evidence="18" key="1">
    <citation type="submission" date="2022-11" db="EMBL/GenBank/DDBJ databases">
        <authorList>
            <person name="Petersen C."/>
        </authorList>
    </citation>
    <scope>NUCLEOTIDE SEQUENCE</scope>
    <source>
        <strain evidence="18">IBT 30069</strain>
    </source>
</reference>
<dbReference type="SUPFAM" id="SSF56194">
    <property type="entry name" value="Uridine diphospho-N-Acetylenolpyruvylglucosamine reductase, MurB, C-terminal domain"/>
    <property type="match status" value="1"/>
</dbReference>
<evidence type="ECO:0000256" key="11">
    <source>
        <dbReference type="ARBA" id="ARBA00022960"/>
    </source>
</evidence>
<dbReference type="Proteomes" id="UP001149165">
    <property type="component" value="Unassembled WGS sequence"/>
</dbReference>
<keyword evidence="7" id="KW-0132">Cell division</keyword>
<evidence type="ECO:0000256" key="4">
    <source>
        <dbReference type="ARBA" id="ARBA00004752"/>
    </source>
</evidence>
<keyword evidence="19" id="KW-1185">Reference proteome</keyword>
<evidence type="ECO:0000313" key="19">
    <source>
        <dbReference type="Proteomes" id="UP001149165"/>
    </source>
</evidence>
<dbReference type="PANTHER" id="PTHR21071:SF4">
    <property type="entry name" value="UDP-N-ACETYLENOLPYRUVOYLGLUCOSAMINE REDUCTASE"/>
    <property type="match status" value="1"/>
</dbReference>
<dbReference type="GO" id="GO:0071949">
    <property type="term" value="F:FAD binding"/>
    <property type="evidence" value="ECO:0007669"/>
    <property type="project" value="InterPro"/>
</dbReference>
<dbReference type="Gene3D" id="3.30.465.10">
    <property type="match status" value="1"/>
</dbReference>
<dbReference type="InterPro" id="IPR003170">
    <property type="entry name" value="MurB"/>
</dbReference>
<keyword evidence="15" id="KW-0961">Cell wall biogenesis/degradation</keyword>
<dbReference type="Pfam" id="PF01565">
    <property type="entry name" value="FAD_binding_4"/>
    <property type="match status" value="1"/>
</dbReference>
<keyword evidence="9" id="KW-0274">FAD</keyword>
<comment type="subcellular location">
    <subcellularLocation>
        <location evidence="3">Cytoplasm</location>
    </subcellularLocation>
</comment>
<keyword evidence="11" id="KW-0133">Cell shape</keyword>
<evidence type="ECO:0000256" key="6">
    <source>
        <dbReference type="ARBA" id="ARBA00022490"/>
    </source>
</evidence>
<comment type="caution">
    <text evidence="18">The sequence shown here is derived from an EMBL/GenBank/DDBJ whole genome shotgun (WGS) entry which is preliminary data.</text>
</comment>
<comment type="pathway">
    <text evidence="4">Cell wall biogenesis; peptidoglycan biosynthesis.</text>
</comment>
<dbReference type="GO" id="GO:0071555">
    <property type="term" value="P:cell wall organization"/>
    <property type="evidence" value="ECO:0007669"/>
    <property type="project" value="UniProtKB-KW"/>
</dbReference>
<dbReference type="PROSITE" id="PS51387">
    <property type="entry name" value="FAD_PCMH"/>
    <property type="match status" value="1"/>
</dbReference>
<dbReference type="EC" id="1.3.1.98" evidence="5"/>
<evidence type="ECO:0000256" key="15">
    <source>
        <dbReference type="ARBA" id="ARBA00023316"/>
    </source>
</evidence>
<keyword evidence="14" id="KW-0131">Cell cycle</keyword>
<evidence type="ECO:0000256" key="12">
    <source>
        <dbReference type="ARBA" id="ARBA00022984"/>
    </source>
</evidence>
<dbReference type="HAMAP" id="MF_00037">
    <property type="entry name" value="MurB"/>
    <property type="match status" value="1"/>
</dbReference>
<keyword evidence="10" id="KW-0521">NADP</keyword>
<accession>A0A9W9JWB7</accession>
<dbReference type="InterPro" id="IPR011601">
    <property type="entry name" value="MurB_C"/>
</dbReference>
<comment type="function">
    <text evidence="2">Cell wall formation.</text>
</comment>
<evidence type="ECO:0000256" key="7">
    <source>
        <dbReference type="ARBA" id="ARBA00022618"/>
    </source>
</evidence>
<feature type="domain" description="FAD-binding PCMH-type" evidence="17">
    <location>
        <begin position="19"/>
        <end position="191"/>
    </location>
</feature>
<dbReference type="Gene3D" id="3.90.78.10">
    <property type="entry name" value="UDP-N-acetylenolpyruvoylglucosamine reductase, C-terminal domain"/>
    <property type="match status" value="1"/>
</dbReference>
<comment type="catalytic activity">
    <reaction evidence="16">
        <text>UDP-N-acetyl-alpha-D-muramate + NADP(+) = UDP-N-acetyl-3-O-(1-carboxyvinyl)-alpha-D-glucosamine + NADPH + H(+)</text>
        <dbReference type="Rhea" id="RHEA:12248"/>
        <dbReference type="ChEBI" id="CHEBI:15378"/>
        <dbReference type="ChEBI" id="CHEBI:57783"/>
        <dbReference type="ChEBI" id="CHEBI:58349"/>
        <dbReference type="ChEBI" id="CHEBI:68483"/>
        <dbReference type="ChEBI" id="CHEBI:70757"/>
        <dbReference type="EC" id="1.3.1.98"/>
    </reaction>
</comment>
<gene>
    <name evidence="18" type="ORF">N7456_012934</name>
</gene>
<keyword evidence="6" id="KW-0963">Cytoplasm</keyword>
<evidence type="ECO:0000256" key="5">
    <source>
        <dbReference type="ARBA" id="ARBA00012518"/>
    </source>
</evidence>
<dbReference type="InterPro" id="IPR016166">
    <property type="entry name" value="FAD-bd_PCMH"/>
</dbReference>
<evidence type="ECO:0000256" key="13">
    <source>
        <dbReference type="ARBA" id="ARBA00023002"/>
    </source>
</evidence>
<sequence length="344" mass="37999">MSDITWEENVDVQPYNTFNVPSTARWLVRVQNISNLYELVNSTRFHNTRHLILGGGSNILFSNAQFDGIILKNEIQGIKIQSEDDKHVTLRVGGGVEWASLVDYCVQNDLGGIENLSLIPGTVGAAPIQNIGAYGAELSDVLVAVEAFDLDSGQVRTIPKDECELKYRGSIFKETLKSVMICAVIIKVVKARFYSVNTDYGLIQDVLLELGVSTPTIRSLSGAICLLRRRRLPDPKSIGNAGSFFKNVVCDESIRHSIECVDTNTPFYHKPDGTSVIPAAWLIEKCGWKGRQFDNVGVSSRHALVLVNLGRAEGCEIAWLAELIMRDVQARLGLLLTPEVNIIR</sequence>
<evidence type="ECO:0000256" key="8">
    <source>
        <dbReference type="ARBA" id="ARBA00022630"/>
    </source>
</evidence>
<evidence type="ECO:0000256" key="1">
    <source>
        <dbReference type="ARBA" id="ARBA00001974"/>
    </source>
</evidence>
<organism evidence="18 19">
    <name type="scientific">Penicillium angulare</name>
    <dbReference type="NCBI Taxonomy" id="116970"/>
    <lineage>
        <taxon>Eukaryota</taxon>
        <taxon>Fungi</taxon>
        <taxon>Dikarya</taxon>
        <taxon>Ascomycota</taxon>
        <taxon>Pezizomycotina</taxon>
        <taxon>Eurotiomycetes</taxon>
        <taxon>Eurotiomycetidae</taxon>
        <taxon>Eurotiales</taxon>
        <taxon>Aspergillaceae</taxon>
        <taxon>Penicillium</taxon>
    </lineage>
</organism>
<dbReference type="InterPro" id="IPR016169">
    <property type="entry name" value="FAD-bd_PCMH_sub2"/>
</dbReference>
<evidence type="ECO:0000259" key="17">
    <source>
        <dbReference type="PROSITE" id="PS51387"/>
    </source>
</evidence>
<dbReference type="EMBL" id="JAPQKH010000008">
    <property type="protein sequence ID" value="KAJ5083507.1"/>
    <property type="molecule type" value="Genomic_DNA"/>
</dbReference>
<dbReference type="InterPro" id="IPR036635">
    <property type="entry name" value="MurB_C_sf"/>
</dbReference>
<evidence type="ECO:0000256" key="16">
    <source>
        <dbReference type="ARBA" id="ARBA00048914"/>
    </source>
</evidence>
<dbReference type="GO" id="GO:0051301">
    <property type="term" value="P:cell division"/>
    <property type="evidence" value="ECO:0007669"/>
    <property type="project" value="UniProtKB-KW"/>
</dbReference>
<dbReference type="GO" id="GO:0008360">
    <property type="term" value="P:regulation of cell shape"/>
    <property type="evidence" value="ECO:0007669"/>
    <property type="project" value="UniProtKB-KW"/>
</dbReference>
<dbReference type="InterPro" id="IPR006094">
    <property type="entry name" value="Oxid_FAD_bind_N"/>
</dbReference>
<evidence type="ECO:0000313" key="18">
    <source>
        <dbReference type="EMBL" id="KAJ5083507.1"/>
    </source>
</evidence>
<evidence type="ECO:0000256" key="14">
    <source>
        <dbReference type="ARBA" id="ARBA00023306"/>
    </source>
</evidence>
<dbReference type="Gene3D" id="3.30.43.10">
    <property type="entry name" value="Uridine Diphospho-n-acetylenolpyruvylglucosamine Reductase, domain 2"/>
    <property type="match status" value="1"/>
</dbReference>
<evidence type="ECO:0000256" key="2">
    <source>
        <dbReference type="ARBA" id="ARBA00003921"/>
    </source>
</evidence>
<evidence type="ECO:0000256" key="9">
    <source>
        <dbReference type="ARBA" id="ARBA00022827"/>
    </source>
</evidence>
<dbReference type="SUPFAM" id="SSF56176">
    <property type="entry name" value="FAD-binding/transporter-associated domain-like"/>
    <property type="match status" value="1"/>
</dbReference>
<dbReference type="PANTHER" id="PTHR21071">
    <property type="entry name" value="UDP-N-ACETYLENOLPYRUVOYLGLUCOSAMINE REDUCTASE"/>
    <property type="match status" value="1"/>
</dbReference>
<evidence type="ECO:0000256" key="10">
    <source>
        <dbReference type="ARBA" id="ARBA00022857"/>
    </source>
</evidence>
<keyword evidence="12" id="KW-0573">Peptidoglycan synthesis</keyword>
<dbReference type="NCBIfam" id="TIGR00179">
    <property type="entry name" value="murB"/>
    <property type="match status" value="1"/>
</dbReference>
<dbReference type="OrthoDB" id="66620at2759"/>
<comment type="cofactor">
    <cofactor evidence="1">
        <name>FAD</name>
        <dbReference type="ChEBI" id="CHEBI:57692"/>
    </cofactor>
</comment>
<protein>
    <recommendedName>
        <fullName evidence="5">UDP-N-acetylmuramate dehydrogenase</fullName>
        <ecNumber evidence="5">1.3.1.98</ecNumber>
    </recommendedName>
</protein>
<dbReference type="GO" id="GO:0008762">
    <property type="term" value="F:UDP-N-acetylmuramate dehydrogenase activity"/>
    <property type="evidence" value="ECO:0007669"/>
    <property type="project" value="UniProtKB-EC"/>
</dbReference>